<keyword evidence="1" id="KW-0732">Signal</keyword>
<evidence type="ECO:0008006" key="4">
    <source>
        <dbReference type="Google" id="ProtNLM"/>
    </source>
</evidence>
<dbReference type="AlphaFoldDB" id="A0A7K1G8S7"/>
<dbReference type="PANTHER" id="PTHR41339:SF1">
    <property type="entry name" value="SECRETED PROTEIN"/>
    <property type="match status" value="1"/>
</dbReference>
<proteinExistence type="predicted"/>
<evidence type="ECO:0000313" key="2">
    <source>
        <dbReference type="EMBL" id="MTE25687.1"/>
    </source>
</evidence>
<organism evidence="2 3">
    <name type="scientific">Winogradskyella ouciana</name>
    <dbReference type="NCBI Taxonomy" id="2608631"/>
    <lineage>
        <taxon>Bacteria</taxon>
        <taxon>Pseudomonadati</taxon>
        <taxon>Bacteroidota</taxon>
        <taxon>Flavobacteriia</taxon>
        <taxon>Flavobacteriales</taxon>
        <taxon>Flavobacteriaceae</taxon>
        <taxon>Winogradskyella</taxon>
    </lineage>
</organism>
<evidence type="ECO:0000256" key="1">
    <source>
        <dbReference type="SAM" id="SignalP"/>
    </source>
</evidence>
<protein>
    <recommendedName>
        <fullName evidence="4">T9SS C-terminal target domain-containing protein</fullName>
    </recommendedName>
</protein>
<reference evidence="2 3" key="1">
    <citation type="submission" date="2019-11" db="EMBL/GenBank/DDBJ databases">
        <title>Winogradskyella ouciana sp. nov., isolated from the hadal seawater of the Mariana Trench.</title>
        <authorList>
            <person name="Liu R."/>
        </authorList>
    </citation>
    <scope>NUCLEOTIDE SEQUENCE [LARGE SCALE GENOMIC DNA]</scope>
    <source>
        <strain evidence="2 3">ZXX205</strain>
    </source>
</reference>
<gene>
    <name evidence="2" type="ORF">F1003_01980</name>
</gene>
<feature type="chain" id="PRO_5029625219" description="T9SS C-terminal target domain-containing protein" evidence="1">
    <location>
        <begin position="21"/>
        <end position="440"/>
    </location>
</feature>
<sequence>MKNFIQTALIFLLVFSTASAQQEKGIIGYSNWLNSWTEFKPSQPDYGEPTQILSGNITKDTKLVKRDVYLLLGDVFVTDSTTLTIEPGTVIIGDFESKGSLTISNGSKIIANGTQTDPIIFTSSRSNKKPGDWGGLFILGDAPLNTYGKLSSLNYGLRPSSTEDIGFGGYNSESNSGILRYVRIEFAGKRTKQYGYFNALTLAGVGNKTVIENVMVSYSAGNSFNILGGSAILEQLVSYRSSRNDYEFNYGTQCQLINSLAIRSPYISSADGSRCMVVKSYDNKEDADTSKRQTFVNAENLTLVNISNDLRSDIKVGLVQEAIYIGADASFAINKSVISGFYPAVIFDDQIQLNNQNLEKIQFTRTYFNNCKGNIYRKGYTNNDDLESWYGSRAFDNLYAKGSDDETFIDAKDSRNPDFRLQVNRIIASNDFIDDDDDED</sequence>
<name>A0A7K1G8S7_9FLAO</name>
<dbReference type="Proteomes" id="UP000447545">
    <property type="component" value="Unassembled WGS sequence"/>
</dbReference>
<keyword evidence="3" id="KW-1185">Reference proteome</keyword>
<dbReference type="RefSeq" id="WP_155087521.1">
    <property type="nucleotide sequence ID" value="NZ_WJYA01000002.1"/>
</dbReference>
<dbReference type="PANTHER" id="PTHR41339">
    <property type="entry name" value="LIPL48"/>
    <property type="match status" value="1"/>
</dbReference>
<accession>A0A7K1G8S7</accession>
<feature type="signal peptide" evidence="1">
    <location>
        <begin position="1"/>
        <end position="20"/>
    </location>
</feature>
<dbReference type="EMBL" id="WJYA01000002">
    <property type="protein sequence ID" value="MTE25687.1"/>
    <property type="molecule type" value="Genomic_DNA"/>
</dbReference>
<evidence type="ECO:0000313" key="3">
    <source>
        <dbReference type="Proteomes" id="UP000447545"/>
    </source>
</evidence>
<comment type="caution">
    <text evidence="2">The sequence shown here is derived from an EMBL/GenBank/DDBJ whole genome shotgun (WGS) entry which is preliminary data.</text>
</comment>